<feature type="domain" description="FAD-binding" evidence="6">
    <location>
        <begin position="18"/>
        <end position="391"/>
    </location>
</feature>
<dbReference type="Gene3D" id="3.50.50.60">
    <property type="entry name" value="FAD/NAD(P)-binding domain"/>
    <property type="match status" value="1"/>
</dbReference>
<dbReference type="Pfam" id="PF01494">
    <property type="entry name" value="FAD_binding_3"/>
    <property type="match status" value="1"/>
</dbReference>
<gene>
    <name evidence="8" type="ORF">BDZ94DRAFT_1306843</name>
</gene>
<dbReference type="InterPro" id="IPR036249">
    <property type="entry name" value="Thioredoxin-like_sf"/>
</dbReference>
<keyword evidence="9" id="KW-1185">Reference proteome</keyword>
<evidence type="ECO:0000256" key="2">
    <source>
        <dbReference type="ARBA" id="ARBA00007801"/>
    </source>
</evidence>
<keyword evidence="3" id="KW-0285">Flavoprotein</keyword>
<comment type="cofactor">
    <cofactor evidence="1">
        <name>FAD</name>
        <dbReference type="ChEBI" id="CHEBI:57692"/>
    </cofactor>
</comment>
<dbReference type="GO" id="GO:0071949">
    <property type="term" value="F:FAD binding"/>
    <property type="evidence" value="ECO:0007669"/>
    <property type="project" value="InterPro"/>
</dbReference>
<dbReference type="Gene3D" id="3.40.30.20">
    <property type="match status" value="1"/>
</dbReference>
<dbReference type="PANTHER" id="PTHR43004:SF19">
    <property type="entry name" value="BINDING MONOOXYGENASE, PUTATIVE (JCVI)-RELATED"/>
    <property type="match status" value="1"/>
</dbReference>
<dbReference type="InterPro" id="IPR036188">
    <property type="entry name" value="FAD/NAD-bd_sf"/>
</dbReference>
<evidence type="ECO:0000256" key="3">
    <source>
        <dbReference type="ARBA" id="ARBA00022630"/>
    </source>
</evidence>
<reference evidence="8" key="1">
    <citation type="submission" date="2020-11" db="EMBL/GenBank/DDBJ databases">
        <authorList>
            <consortium name="DOE Joint Genome Institute"/>
            <person name="Ahrendt S."/>
            <person name="Riley R."/>
            <person name="Andreopoulos W."/>
            <person name="Labutti K."/>
            <person name="Pangilinan J."/>
            <person name="Ruiz-Duenas F.J."/>
            <person name="Barrasa J.M."/>
            <person name="Sanchez-Garcia M."/>
            <person name="Camarero S."/>
            <person name="Miyauchi S."/>
            <person name="Serrano A."/>
            <person name="Linde D."/>
            <person name="Babiker R."/>
            <person name="Drula E."/>
            <person name="Ayuso-Fernandez I."/>
            <person name="Pacheco R."/>
            <person name="Padilla G."/>
            <person name="Ferreira P."/>
            <person name="Barriuso J."/>
            <person name="Kellner H."/>
            <person name="Castanera R."/>
            <person name="Alfaro M."/>
            <person name="Ramirez L."/>
            <person name="Pisabarro A.G."/>
            <person name="Kuo A."/>
            <person name="Tritt A."/>
            <person name="Lipzen A."/>
            <person name="He G."/>
            <person name="Yan M."/>
            <person name="Ng V."/>
            <person name="Cullen D."/>
            <person name="Martin F."/>
            <person name="Rosso M.-N."/>
            <person name="Henrissat B."/>
            <person name="Hibbett D."/>
            <person name="Martinez A.T."/>
            <person name="Grigoriev I.V."/>
        </authorList>
    </citation>
    <scope>NUCLEOTIDE SEQUENCE</scope>
    <source>
        <strain evidence="8">CBS 247.69</strain>
    </source>
</reference>
<dbReference type="InterPro" id="IPR050641">
    <property type="entry name" value="RIFMO-like"/>
</dbReference>
<dbReference type="PRINTS" id="PR00420">
    <property type="entry name" value="RNGMNOXGNASE"/>
</dbReference>
<dbReference type="Proteomes" id="UP000807353">
    <property type="component" value="Unassembled WGS sequence"/>
</dbReference>
<evidence type="ECO:0000256" key="4">
    <source>
        <dbReference type="ARBA" id="ARBA00022827"/>
    </source>
</evidence>
<accession>A0A9P5Y910</accession>
<evidence type="ECO:0000259" key="7">
    <source>
        <dbReference type="Pfam" id="PF07976"/>
    </source>
</evidence>
<dbReference type="InterPro" id="IPR002938">
    <property type="entry name" value="FAD-bd"/>
</dbReference>
<dbReference type="Gene3D" id="3.30.9.10">
    <property type="entry name" value="D-Amino Acid Oxidase, subunit A, domain 2"/>
    <property type="match status" value="1"/>
</dbReference>
<dbReference type="SUPFAM" id="SSF51905">
    <property type="entry name" value="FAD/NAD(P)-binding domain"/>
    <property type="match status" value="1"/>
</dbReference>
<evidence type="ECO:0000256" key="5">
    <source>
        <dbReference type="ARBA" id="ARBA00023002"/>
    </source>
</evidence>
<feature type="domain" description="Phenol hydroxylase-like C-terminal dimerisation" evidence="7">
    <location>
        <begin position="424"/>
        <end position="519"/>
    </location>
</feature>
<evidence type="ECO:0000259" key="6">
    <source>
        <dbReference type="Pfam" id="PF01494"/>
    </source>
</evidence>
<dbReference type="SUPFAM" id="SSF54373">
    <property type="entry name" value="FAD-linked reductases, C-terminal domain"/>
    <property type="match status" value="1"/>
</dbReference>
<name>A0A9P5Y910_9AGAR</name>
<keyword evidence="5" id="KW-0560">Oxidoreductase</keyword>
<dbReference type="EMBL" id="MU150245">
    <property type="protein sequence ID" value="KAF9465797.1"/>
    <property type="molecule type" value="Genomic_DNA"/>
</dbReference>
<comment type="caution">
    <text evidence="8">The sequence shown here is derived from an EMBL/GenBank/DDBJ whole genome shotgun (WGS) entry which is preliminary data.</text>
</comment>
<dbReference type="AlphaFoldDB" id="A0A9P5Y910"/>
<dbReference type="InterPro" id="IPR012941">
    <property type="entry name" value="Phe_hydrox_C_dim_dom"/>
</dbReference>
<dbReference type="SUPFAM" id="SSF52833">
    <property type="entry name" value="Thioredoxin-like"/>
    <property type="match status" value="1"/>
</dbReference>
<dbReference type="OrthoDB" id="1716816at2759"/>
<dbReference type="GO" id="GO:0016709">
    <property type="term" value="F:oxidoreductase activity, acting on paired donors, with incorporation or reduction of molecular oxygen, NAD(P)H as one donor, and incorporation of one atom of oxygen"/>
    <property type="evidence" value="ECO:0007669"/>
    <property type="project" value="UniProtKB-ARBA"/>
</dbReference>
<comment type="similarity">
    <text evidence="2">Belongs to the PheA/TfdB FAD monooxygenase family.</text>
</comment>
<evidence type="ECO:0000256" key="1">
    <source>
        <dbReference type="ARBA" id="ARBA00001974"/>
    </source>
</evidence>
<dbReference type="PANTHER" id="PTHR43004">
    <property type="entry name" value="TRK SYSTEM POTASSIUM UPTAKE PROTEIN"/>
    <property type="match status" value="1"/>
</dbReference>
<dbReference type="InterPro" id="IPR038220">
    <property type="entry name" value="PHOX_C_sf"/>
</dbReference>
<proteinExistence type="inferred from homology"/>
<dbReference type="Pfam" id="PF07976">
    <property type="entry name" value="Phe_hydrox_dim"/>
    <property type="match status" value="1"/>
</dbReference>
<sequence>MIPTLLDSKDSPSISTSQTDVVIIGAGPAGLMAAQALANLGIGVVVVERRAPNEVYGNADGLQPRTLEIWQSYGMLDRFSQRASAMHALVTYDKQKGGGIKRGIPSWNIVVDCRYPYELTASIRIIESTLRSEFERKGGLVTQPAQPLEIITDNENGVSGGGVTVKVQHLSRKDSQETLESRHPMTAEIEYIRAKYVIGADGAHSWVRRHLGIQLQGEKTEHVWGAIDVWADTDFPDSRFKCIIQSPQGAIIIIPREEEKLRIYVQCSSDDKPIRGSPSIDEIAAIKEKLLRRITESLQPYSIKFTRVFWSTIFSVPQKVASAFRVGSTFIIGDACHTHSPKAGQGANVSMGDAHNLAWKMAWVLRGWSSESLLDTYEVERRALALELIEFDKAISASLDGCEASVYHSMLHQQNLFSSGVGIQYNSKLTVGSSSRVEERPTISALLSVGMRLPPGRILRFGDWNLMDMQDLAPSDGLFKILIFCGDVLDENRFKALKKFTGVFESLDRGKNSLSERFTMHAIVHNSKETNIRDRVSPSLRNWKR</sequence>
<protein>
    <submittedName>
        <fullName evidence="8">FAD binding domain-containing protein</fullName>
    </submittedName>
</protein>
<organism evidence="8 9">
    <name type="scientific">Collybia nuda</name>
    <dbReference type="NCBI Taxonomy" id="64659"/>
    <lineage>
        <taxon>Eukaryota</taxon>
        <taxon>Fungi</taxon>
        <taxon>Dikarya</taxon>
        <taxon>Basidiomycota</taxon>
        <taxon>Agaricomycotina</taxon>
        <taxon>Agaricomycetes</taxon>
        <taxon>Agaricomycetidae</taxon>
        <taxon>Agaricales</taxon>
        <taxon>Tricholomatineae</taxon>
        <taxon>Clitocybaceae</taxon>
        <taxon>Collybia</taxon>
    </lineage>
</organism>
<evidence type="ECO:0000313" key="9">
    <source>
        <dbReference type="Proteomes" id="UP000807353"/>
    </source>
</evidence>
<evidence type="ECO:0000313" key="8">
    <source>
        <dbReference type="EMBL" id="KAF9465797.1"/>
    </source>
</evidence>
<keyword evidence="4" id="KW-0274">FAD</keyword>